<keyword evidence="1" id="KW-0732">Signal</keyword>
<feature type="chain" id="PRO_5045704280" evidence="1">
    <location>
        <begin position="22"/>
        <end position="201"/>
    </location>
</feature>
<dbReference type="RefSeq" id="WP_305732969.1">
    <property type="nucleotide sequence ID" value="NZ_OW150024.1"/>
</dbReference>
<sequence length="201" mass="22386">MKLSRLIMGILCLTLATTAAAEPMAPGEQQLLLDHARRVMRARLVQEPPPAAPDMAVASQQRACFVTFFVKGKVMACFGSFTPRHSRLSDEIADNIRLALIHDPRSAQLTPALAQEAQIQITFPQPPRPVHDWRLINPHHEGLLLERGDGHGVAIVPGEARTAHYAWRSALRRLGLHEQSAGVRLYRFQAEWIRSGQQKGD</sequence>
<name>A0ABM9DAG2_9BACT</name>
<dbReference type="InterPro" id="IPR002733">
    <property type="entry name" value="AMMECR1_domain"/>
</dbReference>
<evidence type="ECO:0000313" key="3">
    <source>
        <dbReference type="EMBL" id="CAH2032201.1"/>
    </source>
</evidence>
<dbReference type="InterPro" id="IPR027485">
    <property type="entry name" value="AMMECR1_N"/>
</dbReference>
<dbReference type="InterPro" id="IPR036071">
    <property type="entry name" value="AMMECR1_dom_sf"/>
</dbReference>
<dbReference type="EMBL" id="OW150024">
    <property type="protein sequence ID" value="CAH2032201.1"/>
    <property type="molecule type" value="Genomic_DNA"/>
</dbReference>
<dbReference type="Pfam" id="PF01871">
    <property type="entry name" value="AMMECR1"/>
    <property type="match status" value="1"/>
</dbReference>
<dbReference type="Proteomes" id="UP001295463">
    <property type="component" value="Chromosome"/>
</dbReference>
<evidence type="ECO:0000313" key="4">
    <source>
        <dbReference type="Proteomes" id="UP001295463"/>
    </source>
</evidence>
<feature type="signal peptide" evidence="1">
    <location>
        <begin position="1"/>
        <end position="21"/>
    </location>
</feature>
<dbReference type="Gene3D" id="3.30.700.20">
    <property type="entry name" value="Hypothetical protein ph0010, domain 1"/>
    <property type="match status" value="1"/>
</dbReference>
<dbReference type="SUPFAM" id="SSF143447">
    <property type="entry name" value="AMMECR1-like"/>
    <property type="match status" value="1"/>
</dbReference>
<feature type="domain" description="AMMECR1" evidence="2">
    <location>
        <begin position="19"/>
        <end position="201"/>
    </location>
</feature>
<keyword evidence="4" id="KW-1185">Reference proteome</keyword>
<proteinExistence type="predicted"/>
<dbReference type="PROSITE" id="PS51112">
    <property type="entry name" value="AMMECR1"/>
    <property type="match status" value="1"/>
</dbReference>
<organism evidence="3 4">
    <name type="scientific">Trichlorobacter ammonificans</name>
    <dbReference type="NCBI Taxonomy" id="2916410"/>
    <lineage>
        <taxon>Bacteria</taxon>
        <taxon>Pseudomonadati</taxon>
        <taxon>Thermodesulfobacteriota</taxon>
        <taxon>Desulfuromonadia</taxon>
        <taxon>Geobacterales</taxon>
        <taxon>Geobacteraceae</taxon>
        <taxon>Trichlorobacter</taxon>
    </lineage>
</organism>
<accession>A0ABM9DAG2</accession>
<reference evidence="3 4" key="1">
    <citation type="submission" date="2022-03" db="EMBL/GenBank/DDBJ databases">
        <authorList>
            <person name="Koch H."/>
        </authorList>
    </citation>
    <scope>NUCLEOTIDE SEQUENCE [LARGE SCALE GENOMIC DNA]</scope>
    <source>
        <strain evidence="3 4">G1</strain>
    </source>
</reference>
<gene>
    <name evidence="3" type="ORF">GEAMG1_2365</name>
</gene>
<evidence type="ECO:0000259" key="2">
    <source>
        <dbReference type="PROSITE" id="PS51112"/>
    </source>
</evidence>
<evidence type="ECO:0000256" key="1">
    <source>
        <dbReference type="SAM" id="SignalP"/>
    </source>
</evidence>
<protein>
    <submittedName>
        <fullName evidence="3">AMMECR1 protein</fullName>
    </submittedName>
</protein>